<dbReference type="PROSITE" id="PS00477">
    <property type="entry name" value="ALPHA_2_MACROGLOBULIN"/>
    <property type="match status" value="1"/>
</dbReference>
<dbReference type="SMART" id="SM01361">
    <property type="entry name" value="A2M_recep"/>
    <property type="match status" value="1"/>
</dbReference>
<dbReference type="InterPro" id="IPR041813">
    <property type="entry name" value="A2M_TED"/>
</dbReference>
<dbReference type="Gene3D" id="6.20.50.160">
    <property type="match status" value="1"/>
</dbReference>
<dbReference type="PANTHER" id="PTHR11412">
    <property type="entry name" value="MACROGLOBULIN / COMPLEMENT"/>
    <property type="match status" value="1"/>
</dbReference>
<dbReference type="InterPro" id="IPR040839">
    <property type="entry name" value="MG4"/>
</dbReference>
<evidence type="ECO:0000256" key="7">
    <source>
        <dbReference type="ARBA" id="ARBA00023157"/>
    </source>
</evidence>
<dbReference type="Gene3D" id="2.60.120.1540">
    <property type="match status" value="1"/>
</dbReference>
<dbReference type="Pfam" id="PF00207">
    <property type="entry name" value="A2M"/>
    <property type="match status" value="1"/>
</dbReference>
<dbReference type="Gene3D" id="2.60.40.10">
    <property type="entry name" value="Immunoglobulins"/>
    <property type="match status" value="2"/>
</dbReference>
<dbReference type="Pfam" id="PF07677">
    <property type="entry name" value="A2M_recep"/>
    <property type="match status" value="1"/>
</dbReference>
<dbReference type="Gene3D" id="2.60.40.1930">
    <property type="match status" value="2"/>
</dbReference>
<evidence type="ECO:0000259" key="10">
    <source>
        <dbReference type="SMART" id="SM01359"/>
    </source>
</evidence>
<dbReference type="InterPro" id="IPR011626">
    <property type="entry name" value="Alpha-macroglobulin_TED"/>
</dbReference>
<comment type="similarity">
    <text evidence="2">Belongs to the protease inhibitor I39 (alpha-2-macroglobulin) family.</text>
</comment>
<dbReference type="Pfam" id="PF07678">
    <property type="entry name" value="TED_complement"/>
    <property type="match status" value="1"/>
</dbReference>
<dbReference type="Proteomes" id="UP001230051">
    <property type="component" value="Unassembled WGS sequence"/>
</dbReference>
<evidence type="ECO:0000256" key="9">
    <source>
        <dbReference type="SAM" id="SignalP"/>
    </source>
</evidence>
<dbReference type="Gene3D" id="1.50.10.20">
    <property type="match status" value="1"/>
</dbReference>
<gene>
    <name evidence="13" type="primary">A2ML1</name>
    <name evidence="13" type="ORF">AOXY_G37701</name>
</gene>
<evidence type="ECO:0000313" key="14">
    <source>
        <dbReference type="Proteomes" id="UP001230051"/>
    </source>
</evidence>
<evidence type="ECO:0000313" key="13">
    <source>
        <dbReference type="EMBL" id="KAK1138915.1"/>
    </source>
</evidence>
<evidence type="ECO:0000256" key="3">
    <source>
        <dbReference type="ARBA" id="ARBA00022525"/>
    </source>
</evidence>
<dbReference type="InterPro" id="IPR047565">
    <property type="entry name" value="Alpha-macroglob_thiol-ester_cl"/>
</dbReference>
<evidence type="ECO:0000256" key="2">
    <source>
        <dbReference type="ARBA" id="ARBA00010952"/>
    </source>
</evidence>
<dbReference type="GO" id="GO:0004867">
    <property type="term" value="F:serine-type endopeptidase inhibitor activity"/>
    <property type="evidence" value="ECO:0007669"/>
    <property type="project" value="UniProtKB-KW"/>
</dbReference>
<evidence type="ECO:0000256" key="6">
    <source>
        <dbReference type="ARBA" id="ARBA00022900"/>
    </source>
</evidence>
<evidence type="ECO:0000256" key="5">
    <source>
        <dbReference type="ARBA" id="ARBA00022729"/>
    </source>
</evidence>
<evidence type="ECO:0000256" key="4">
    <source>
        <dbReference type="ARBA" id="ARBA00022690"/>
    </source>
</evidence>
<evidence type="ECO:0000256" key="8">
    <source>
        <dbReference type="ARBA" id="ARBA00023180"/>
    </source>
</evidence>
<keyword evidence="8" id="KW-0325">Glycoprotein</keyword>
<feature type="domain" description="Alpha-macroglobulin receptor-binding" evidence="12">
    <location>
        <begin position="1370"/>
        <end position="1458"/>
    </location>
</feature>
<proteinExistence type="inferred from homology"/>
<dbReference type="InterPro" id="IPR041555">
    <property type="entry name" value="MG3"/>
</dbReference>
<dbReference type="CDD" id="cd02897">
    <property type="entry name" value="A2M_2"/>
    <property type="match status" value="1"/>
</dbReference>
<dbReference type="SUPFAM" id="SSF48239">
    <property type="entry name" value="Terpenoid cyclases/Protein prenyltransferases"/>
    <property type="match status" value="1"/>
</dbReference>
<dbReference type="EMBL" id="JAGXEW010000491">
    <property type="protein sequence ID" value="KAK1138915.1"/>
    <property type="molecule type" value="Genomic_DNA"/>
</dbReference>
<evidence type="ECO:0000259" key="11">
    <source>
        <dbReference type="SMART" id="SM01360"/>
    </source>
</evidence>
<feature type="signal peptide" evidence="9">
    <location>
        <begin position="1"/>
        <end position="17"/>
    </location>
</feature>
<keyword evidence="7" id="KW-1015">Disulfide bond</keyword>
<dbReference type="InterPro" id="IPR002890">
    <property type="entry name" value="MG2"/>
</dbReference>
<reference evidence="13" key="1">
    <citation type="submission" date="2022-02" db="EMBL/GenBank/DDBJ databases">
        <title>Atlantic sturgeon de novo genome assembly.</title>
        <authorList>
            <person name="Stock M."/>
            <person name="Klopp C."/>
            <person name="Guiguen Y."/>
            <person name="Cabau C."/>
            <person name="Parinello H."/>
            <person name="Santidrian Yebra-Pimentel E."/>
            <person name="Kuhl H."/>
            <person name="Dirks R.P."/>
            <person name="Guessner J."/>
            <person name="Wuertz S."/>
            <person name="Du K."/>
            <person name="Schartl M."/>
        </authorList>
    </citation>
    <scope>NUCLEOTIDE SEQUENCE</scope>
    <source>
        <strain evidence="13">STURGEONOMICS-FGT-2020</strain>
        <tissue evidence="13">Whole blood</tissue>
    </source>
</reference>
<keyword evidence="3" id="KW-0964">Secreted</keyword>
<protein>
    <submittedName>
        <fullName evidence="13">Alpha-2-macroglobulin-like protein 1 isoform X1</fullName>
    </submittedName>
</protein>
<feature type="domain" description="Alpha-2-macroglobulin" evidence="11">
    <location>
        <begin position="740"/>
        <end position="829"/>
    </location>
</feature>
<sequence length="1471" mass="164783">MWRGLLLACLLLHTAQTEESSNGPIYLVTVPSEIFGGTTETFCAQLLHPNESLTFTVTMETNADNLTLLEERVKENEFYRCVPFQVPVFPEETIVYLRAEVKGKTVDLEKRQKVLISSTKPLMFIQTDKPIYKPGQTVKFRIVTLGTDFVPINEKVRYTFLNANDPATNRIAQWLDRTSVSGILDLSQPLSSEAPQGTYTLHAETDSGNHARQFFNIKEYVLPKYEVKVHLPKSITILDTEVTVKICAKYTYGKPVLGKVTGKFCRPKWNMYWYRRPDNVENNDICHLFNVLTDKTGCVTEVIDLKEFALNATGYSDQFNVECDLEEEGTGVHLSGSSSSTFTSNVNEVSFEGAQNTFKKGIPFKAKIKMTGPDSSPLPHEKVHLIIQWHNYTETMNFTTDSRGLVPISLDTSSWDTESVRLQARYSLLDNVFDFQLVHPTYGIADLWLNPFYSKSKSFLKIQENEGKLQCGEEAPISIVYIIQGEELAKGVEFMDFYYLVLAKGSIARNGRVGVPMKAGQVSEGEFSFKLPVSSHLAPYAQVLVYAVFPNGEIVADSFDFQVDKCFKNKVDLKLSAPQELPGEDTTIHLHADPGSLCALRAVDQSVILMEPDKELTVDTVYNLLPTQKRDGYSYRVEDYEPYPCLPSPFHRVDKRSIMPYYHSRSHNDVYEIFKGLGLKILSNSDVKKPIECHVFYTPGLLSRSGSLGEPMQLSEVKDNADLGMVRKESETVRKYFPETWIWELVPVGESGSVEITHTVPDTITEWKAGAFCTSPLGFGMASPTGLTAFQPFFVELTLPYSVIRGEQFELKATVFNYLSQCIMVKVSHAESSQFQMTPCEGCEYTTCLCADEARTFRWAFIPSALGEVNVTVSAQALQTDTLCGNEVVVVPERGRIDTVIRKLLVEAEGIEQTVTQNALMCPGGSAVKEEMSLKLPKVTVNGSAKASLSVLGDLLGRAMQNLDRLLAMPFGCGEQNMVLFAPNIYILKYLQGTRQLTEEIKAKATRFLESGYQRELNYKHEDGSYSAFGKSDDSGNTWLTAFVLKSFGGALPFIFIDPRHIKDAQDWLGRHQQKNGCFQSVGKLFNNNMKRSLALSVCVFVCFRGVGDEVSLTAYITAALLEVETPLTDPVLNNSLACLRSAADNITNTYTTALLSYTFSLAGEQEMRSKLLTELEEQAHKTDGSLHWSRSKRDSRRSDSLEVEMTAYVLMSVLSAPQPSSSDLSYASRIVKWLAYQQNPYGGFSSTQDTVVALQALARYSALVYSPEGSSTLTVRSKGGFMRQFHLDQSNRLLYQEEPLQEVPGEYSVEAEGKNCVFVQLALRYNIPTPPGFSTFNISTEARGLCNATDKKTLEVLFTVSYNGKREVTNMVIVNVKLLSGFSPDKLSLMNLQRASFVKRVDTEDGHVIIYIDGLIRLLPMNYSFNIIEDFNVRNLKPAVVKIYDYYQTSEHAESEYSSPCHEPEEVNEV</sequence>
<dbReference type="PANTHER" id="PTHR11412:SF160">
    <property type="entry name" value="ALPHA-2-MACROGLOBULIN-LIKE PROTEIN 1"/>
    <property type="match status" value="1"/>
</dbReference>
<dbReference type="InterPro" id="IPR011625">
    <property type="entry name" value="A2M_N_BRD"/>
</dbReference>
<dbReference type="Pfam" id="PF17789">
    <property type="entry name" value="MG4"/>
    <property type="match status" value="1"/>
</dbReference>
<dbReference type="Pfam" id="PF01835">
    <property type="entry name" value="MG2"/>
    <property type="match status" value="1"/>
</dbReference>
<dbReference type="InterPro" id="IPR001599">
    <property type="entry name" value="Macroglobln_a2"/>
</dbReference>
<dbReference type="Gene3D" id="2.60.40.1940">
    <property type="match status" value="1"/>
</dbReference>
<dbReference type="InterPro" id="IPR019742">
    <property type="entry name" value="MacrogloblnA2_CS"/>
</dbReference>
<dbReference type="SMART" id="SM01359">
    <property type="entry name" value="A2M_N_2"/>
    <property type="match status" value="1"/>
</dbReference>
<keyword evidence="5 9" id="KW-0732">Signal</keyword>
<name>A0AAD8CDQ7_ACIOX</name>
<dbReference type="InterPro" id="IPR013783">
    <property type="entry name" value="Ig-like_fold"/>
</dbReference>
<comment type="subcellular location">
    <subcellularLocation>
        <location evidence="1">Secreted</location>
    </subcellularLocation>
</comment>
<dbReference type="InterPro" id="IPR050473">
    <property type="entry name" value="A2M/Complement_sys"/>
</dbReference>
<accession>A0AAD8CDQ7</accession>
<dbReference type="SMART" id="SM01360">
    <property type="entry name" value="A2M"/>
    <property type="match status" value="1"/>
</dbReference>
<dbReference type="SUPFAM" id="SSF81296">
    <property type="entry name" value="E set domains"/>
    <property type="match status" value="1"/>
</dbReference>
<feature type="domain" description="Alpha-2-macroglobulin bait region" evidence="10">
    <location>
        <begin position="460"/>
        <end position="610"/>
    </location>
</feature>
<dbReference type="SUPFAM" id="SSF49410">
    <property type="entry name" value="Alpha-macroglobulin receptor domain"/>
    <property type="match status" value="1"/>
</dbReference>
<dbReference type="InterPro" id="IPR036595">
    <property type="entry name" value="A-macroglobulin_rcpt-bd_sf"/>
</dbReference>
<dbReference type="SMART" id="SM01419">
    <property type="entry name" value="Thiol-ester_cl"/>
    <property type="match status" value="1"/>
</dbReference>
<dbReference type="FunFam" id="1.50.10.20:FF:000001">
    <property type="entry name" value="CD109 isoform 1"/>
    <property type="match status" value="1"/>
</dbReference>
<dbReference type="InterPro" id="IPR014756">
    <property type="entry name" value="Ig_E-set"/>
</dbReference>
<evidence type="ECO:0000259" key="12">
    <source>
        <dbReference type="SMART" id="SM01361"/>
    </source>
</evidence>
<dbReference type="InterPro" id="IPR008930">
    <property type="entry name" value="Terpenoid_cyclase/PrenylTrfase"/>
</dbReference>
<dbReference type="Gene3D" id="2.60.40.690">
    <property type="entry name" value="Alpha-macroglobulin, receptor-binding domain"/>
    <property type="match status" value="1"/>
</dbReference>
<evidence type="ECO:0000256" key="1">
    <source>
        <dbReference type="ARBA" id="ARBA00004613"/>
    </source>
</evidence>
<comment type="caution">
    <text evidence="13">The sequence shown here is derived from an EMBL/GenBank/DDBJ whole genome shotgun (WGS) entry which is preliminary data.</text>
</comment>
<dbReference type="Pfam" id="PF17791">
    <property type="entry name" value="MG3"/>
    <property type="match status" value="1"/>
</dbReference>
<dbReference type="FunFam" id="2.60.40.1930:FF:000001">
    <property type="entry name" value="CD109 isoform 3"/>
    <property type="match status" value="1"/>
</dbReference>
<feature type="chain" id="PRO_5041916201" evidence="9">
    <location>
        <begin position="18"/>
        <end position="1471"/>
    </location>
</feature>
<keyword evidence="14" id="KW-1185">Reference proteome</keyword>
<dbReference type="Gene3D" id="2.20.130.20">
    <property type="match status" value="1"/>
</dbReference>
<organism evidence="13 14">
    <name type="scientific">Acipenser oxyrinchus oxyrinchus</name>
    <dbReference type="NCBI Taxonomy" id="40147"/>
    <lineage>
        <taxon>Eukaryota</taxon>
        <taxon>Metazoa</taxon>
        <taxon>Chordata</taxon>
        <taxon>Craniata</taxon>
        <taxon>Vertebrata</taxon>
        <taxon>Euteleostomi</taxon>
        <taxon>Actinopterygii</taxon>
        <taxon>Chondrostei</taxon>
        <taxon>Acipenseriformes</taxon>
        <taxon>Acipenseridae</taxon>
        <taxon>Acipenser</taxon>
    </lineage>
</organism>
<dbReference type="Pfam" id="PF07703">
    <property type="entry name" value="A2M_BRD"/>
    <property type="match status" value="1"/>
</dbReference>
<dbReference type="GO" id="GO:0005615">
    <property type="term" value="C:extracellular space"/>
    <property type="evidence" value="ECO:0007669"/>
    <property type="project" value="InterPro"/>
</dbReference>
<dbReference type="InterPro" id="IPR009048">
    <property type="entry name" value="A-macroglobulin_rcpt-bd"/>
</dbReference>
<keyword evidence="4" id="KW-0646">Protease inhibitor</keyword>
<keyword evidence="6" id="KW-0722">Serine protease inhibitor</keyword>